<feature type="repeat" description="Solcar" evidence="9">
    <location>
        <begin position="33"/>
        <end position="122"/>
    </location>
</feature>
<reference evidence="12 13" key="1">
    <citation type="submission" date="2016-10" db="EMBL/GenBank/DDBJ databases">
        <authorList>
            <person name="Cai Z."/>
        </authorList>
    </citation>
    <scope>NUCLEOTIDE SEQUENCE [LARGE SCALE GENOMIC DNA]</scope>
</reference>
<keyword evidence="7" id="KW-0496">Mitochondrion</keyword>
<keyword evidence="3 10" id="KW-0813">Transport</keyword>
<name>A0A383VH76_TETOB</name>
<dbReference type="InterPro" id="IPR050567">
    <property type="entry name" value="Mitochondrial_Carrier"/>
</dbReference>
<evidence type="ECO:0000313" key="12">
    <source>
        <dbReference type="EMBL" id="SZX64561.1"/>
    </source>
</evidence>
<keyword evidence="13" id="KW-1185">Reference proteome</keyword>
<evidence type="ECO:0000256" key="9">
    <source>
        <dbReference type="PROSITE-ProRule" id="PRU00282"/>
    </source>
</evidence>
<sequence length="341" mass="36083">MEGPGQQQQQQQQQQGTQANRASHSAVKQSSTFTMAVDLTAGTMAGVAQLMVGHPFDTIKVKLQSQSSAAGAAKFSGPLDAAKQTITREGFKGLYKGMSAPLATVALFNAVLFASRGQMEVLLAHKDGSPLVMRDQLLAAVGASCAVSLVATPTELMKCRLQAQGCSKTAVQRLLDAGLDVAKHTIYRGPRDVARQVLAHEGGPLGLFKGLGVTLGRESIGNMAMFGVYELVKQQVVELKGLPSKEQLSFSDLLLAGGLGGTAFWLGCYPLDVIKSKLQVDSYTHPKYRGILDCGRQVVAAEGLHGLFRGFAPALVRSFPANAVCFAVYEATKSLVNSVIS</sequence>
<dbReference type="Proteomes" id="UP000256970">
    <property type="component" value="Unassembled WGS sequence"/>
</dbReference>
<dbReference type="PANTHER" id="PTHR45624">
    <property type="entry name" value="MITOCHONDRIAL BASIC AMINO ACIDS TRANSPORTER-RELATED"/>
    <property type="match status" value="1"/>
</dbReference>
<organism evidence="12 13">
    <name type="scientific">Tetradesmus obliquus</name>
    <name type="common">Green alga</name>
    <name type="synonym">Acutodesmus obliquus</name>
    <dbReference type="NCBI Taxonomy" id="3088"/>
    <lineage>
        <taxon>Eukaryota</taxon>
        <taxon>Viridiplantae</taxon>
        <taxon>Chlorophyta</taxon>
        <taxon>core chlorophytes</taxon>
        <taxon>Chlorophyceae</taxon>
        <taxon>CS clade</taxon>
        <taxon>Sphaeropleales</taxon>
        <taxon>Scenedesmaceae</taxon>
        <taxon>Tetradesmus</taxon>
    </lineage>
</organism>
<keyword evidence="8 9" id="KW-0472">Membrane</keyword>
<evidence type="ECO:0000256" key="2">
    <source>
        <dbReference type="ARBA" id="ARBA00006375"/>
    </source>
</evidence>
<feature type="repeat" description="Solcar" evidence="9">
    <location>
        <begin position="251"/>
        <end position="335"/>
    </location>
</feature>
<comment type="similarity">
    <text evidence="2 10">Belongs to the mitochondrial carrier (TC 2.A.29) family.</text>
</comment>
<evidence type="ECO:0000256" key="4">
    <source>
        <dbReference type="ARBA" id="ARBA00022692"/>
    </source>
</evidence>
<dbReference type="PROSITE" id="PS50920">
    <property type="entry name" value="SOLCAR"/>
    <property type="match status" value="3"/>
</dbReference>
<proteinExistence type="inferred from homology"/>
<accession>A0A383VH76</accession>
<dbReference type="InterPro" id="IPR023395">
    <property type="entry name" value="MCP_dom_sf"/>
</dbReference>
<evidence type="ECO:0000256" key="11">
    <source>
        <dbReference type="SAM" id="MobiDB-lite"/>
    </source>
</evidence>
<evidence type="ECO:0000256" key="3">
    <source>
        <dbReference type="ARBA" id="ARBA00022448"/>
    </source>
</evidence>
<dbReference type="Gene3D" id="1.50.40.10">
    <property type="entry name" value="Mitochondrial carrier domain"/>
    <property type="match status" value="1"/>
</dbReference>
<comment type="subcellular location">
    <subcellularLocation>
        <location evidence="1">Mitochondrion membrane</location>
        <topology evidence="1">Multi-pass membrane protein</topology>
    </subcellularLocation>
</comment>
<evidence type="ECO:0000256" key="8">
    <source>
        <dbReference type="ARBA" id="ARBA00023136"/>
    </source>
</evidence>
<dbReference type="AlphaFoldDB" id="A0A383VH76"/>
<dbReference type="GO" id="GO:0000064">
    <property type="term" value="F:L-ornithine transmembrane transporter activity"/>
    <property type="evidence" value="ECO:0007669"/>
    <property type="project" value="TreeGrafter"/>
</dbReference>
<keyword evidence="4 9" id="KW-0812">Transmembrane</keyword>
<dbReference type="PANTHER" id="PTHR45624:SF12">
    <property type="entry name" value="MITOCHONDRIAL ORNITHINE TRANSPORTER 1"/>
    <property type="match status" value="1"/>
</dbReference>
<feature type="compositionally biased region" description="Low complexity" evidence="11">
    <location>
        <begin position="1"/>
        <end position="15"/>
    </location>
</feature>
<dbReference type="GO" id="GO:1990575">
    <property type="term" value="P:mitochondrial L-ornithine transmembrane transport"/>
    <property type="evidence" value="ECO:0007669"/>
    <property type="project" value="TreeGrafter"/>
</dbReference>
<gene>
    <name evidence="12" type="ORF">BQ4739_LOCUS5068</name>
</gene>
<protein>
    <submittedName>
        <fullName evidence="12">Uncharacterized protein</fullName>
    </submittedName>
</protein>
<evidence type="ECO:0000256" key="5">
    <source>
        <dbReference type="ARBA" id="ARBA00022737"/>
    </source>
</evidence>
<dbReference type="SUPFAM" id="SSF103506">
    <property type="entry name" value="Mitochondrial carrier"/>
    <property type="match status" value="1"/>
</dbReference>
<evidence type="ECO:0000313" key="13">
    <source>
        <dbReference type="Proteomes" id="UP000256970"/>
    </source>
</evidence>
<keyword evidence="5" id="KW-0677">Repeat</keyword>
<dbReference type="GO" id="GO:0031966">
    <property type="term" value="C:mitochondrial membrane"/>
    <property type="evidence" value="ECO:0007669"/>
    <property type="project" value="UniProtKB-SubCell"/>
</dbReference>
<dbReference type="InterPro" id="IPR018108">
    <property type="entry name" value="MCP_transmembrane"/>
</dbReference>
<evidence type="ECO:0000256" key="1">
    <source>
        <dbReference type="ARBA" id="ARBA00004225"/>
    </source>
</evidence>
<feature type="repeat" description="Solcar" evidence="9">
    <location>
        <begin position="134"/>
        <end position="235"/>
    </location>
</feature>
<evidence type="ECO:0000256" key="7">
    <source>
        <dbReference type="ARBA" id="ARBA00023128"/>
    </source>
</evidence>
<feature type="compositionally biased region" description="Polar residues" evidence="11">
    <location>
        <begin position="16"/>
        <end position="27"/>
    </location>
</feature>
<evidence type="ECO:0000256" key="10">
    <source>
        <dbReference type="RuleBase" id="RU000488"/>
    </source>
</evidence>
<evidence type="ECO:0000256" key="6">
    <source>
        <dbReference type="ARBA" id="ARBA00022989"/>
    </source>
</evidence>
<feature type="region of interest" description="Disordered" evidence="11">
    <location>
        <begin position="1"/>
        <end position="27"/>
    </location>
</feature>
<keyword evidence="6" id="KW-1133">Transmembrane helix</keyword>
<dbReference type="EMBL" id="FNXT01000417">
    <property type="protein sequence ID" value="SZX64561.1"/>
    <property type="molecule type" value="Genomic_DNA"/>
</dbReference>
<dbReference type="Pfam" id="PF00153">
    <property type="entry name" value="Mito_carr"/>
    <property type="match status" value="3"/>
</dbReference>